<evidence type="ECO:0000313" key="6">
    <source>
        <dbReference type="EMBL" id="EMD39855.1"/>
    </source>
</evidence>
<dbReference type="PROSITE" id="PS50865">
    <property type="entry name" value="ZF_MYND_2"/>
    <property type="match status" value="1"/>
</dbReference>
<dbReference type="InterPro" id="IPR002893">
    <property type="entry name" value="Znf_MYND"/>
</dbReference>
<dbReference type="SUPFAM" id="SSF82199">
    <property type="entry name" value="SET domain"/>
    <property type="match status" value="1"/>
</dbReference>
<dbReference type="OrthoDB" id="5945798at2759"/>
<dbReference type="Gene3D" id="6.10.140.2220">
    <property type="match status" value="1"/>
</dbReference>
<keyword evidence="3" id="KW-0862">Zinc</keyword>
<evidence type="ECO:0000256" key="1">
    <source>
        <dbReference type="ARBA" id="ARBA00022723"/>
    </source>
</evidence>
<evidence type="ECO:0000313" key="7">
    <source>
        <dbReference type="Proteomes" id="UP000016930"/>
    </source>
</evidence>
<dbReference type="STRING" id="914234.M2R5I8"/>
<keyword evidence="7" id="KW-1185">Reference proteome</keyword>
<dbReference type="Gene3D" id="2.170.270.10">
    <property type="entry name" value="SET domain"/>
    <property type="match status" value="1"/>
</dbReference>
<dbReference type="GO" id="GO:0005634">
    <property type="term" value="C:nucleus"/>
    <property type="evidence" value="ECO:0007669"/>
    <property type="project" value="TreeGrafter"/>
</dbReference>
<evidence type="ECO:0000256" key="4">
    <source>
        <dbReference type="PROSITE-ProRule" id="PRU00134"/>
    </source>
</evidence>
<proteinExistence type="predicted"/>
<keyword evidence="1" id="KW-0479">Metal-binding</keyword>
<dbReference type="InterPro" id="IPR050869">
    <property type="entry name" value="H3K4_H4K5_MeTrfase"/>
</dbReference>
<reference evidence="6 7" key="1">
    <citation type="journal article" date="2012" name="Proc. Natl. Acad. Sci. U.S.A.">
        <title>Comparative genomics of Ceriporiopsis subvermispora and Phanerochaete chrysosporium provide insight into selective ligninolysis.</title>
        <authorList>
            <person name="Fernandez-Fueyo E."/>
            <person name="Ruiz-Duenas F.J."/>
            <person name="Ferreira P."/>
            <person name="Floudas D."/>
            <person name="Hibbett D.S."/>
            <person name="Canessa P."/>
            <person name="Larrondo L.F."/>
            <person name="James T.Y."/>
            <person name="Seelenfreund D."/>
            <person name="Lobos S."/>
            <person name="Polanco R."/>
            <person name="Tello M."/>
            <person name="Honda Y."/>
            <person name="Watanabe T."/>
            <person name="Watanabe T."/>
            <person name="Ryu J.S."/>
            <person name="Kubicek C.P."/>
            <person name="Schmoll M."/>
            <person name="Gaskell J."/>
            <person name="Hammel K.E."/>
            <person name="St John F.J."/>
            <person name="Vanden Wymelenberg A."/>
            <person name="Sabat G."/>
            <person name="Splinter BonDurant S."/>
            <person name="Syed K."/>
            <person name="Yadav J.S."/>
            <person name="Doddapaneni H."/>
            <person name="Subramanian V."/>
            <person name="Lavin J.L."/>
            <person name="Oguiza J.A."/>
            <person name="Perez G."/>
            <person name="Pisabarro A.G."/>
            <person name="Ramirez L."/>
            <person name="Santoyo F."/>
            <person name="Master E."/>
            <person name="Coutinho P.M."/>
            <person name="Henrissat B."/>
            <person name="Lombard V."/>
            <person name="Magnuson J.K."/>
            <person name="Kuees U."/>
            <person name="Hori C."/>
            <person name="Igarashi K."/>
            <person name="Samejima M."/>
            <person name="Held B.W."/>
            <person name="Barry K.W."/>
            <person name="LaButti K.M."/>
            <person name="Lapidus A."/>
            <person name="Lindquist E.A."/>
            <person name="Lucas S.M."/>
            <person name="Riley R."/>
            <person name="Salamov A.A."/>
            <person name="Hoffmeister D."/>
            <person name="Schwenk D."/>
            <person name="Hadar Y."/>
            <person name="Yarden O."/>
            <person name="de Vries R.P."/>
            <person name="Wiebenga A."/>
            <person name="Stenlid J."/>
            <person name="Eastwood D."/>
            <person name="Grigoriev I.V."/>
            <person name="Berka R.M."/>
            <person name="Blanchette R.A."/>
            <person name="Kersten P."/>
            <person name="Martinez A.T."/>
            <person name="Vicuna R."/>
            <person name="Cullen D."/>
        </authorList>
    </citation>
    <scope>NUCLEOTIDE SEQUENCE [LARGE SCALE GENOMIC DNA]</scope>
    <source>
        <strain evidence="6 7">B</strain>
    </source>
</reference>
<dbReference type="Pfam" id="PF01753">
    <property type="entry name" value="zf-MYND"/>
    <property type="match status" value="1"/>
</dbReference>
<dbReference type="HOGENOM" id="CLU_611183_0_0_1"/>
<dbReference type="Pfam" id="PF00856">
    <property type="entry name" value="SET"/>
    <property type="match status" value="1"/>
</dbReference>
<sequence length="454" mass="50617">MSIESMNQVRLAPHPTTRSKAVASSSLAAGSIVLSAPALSTTLLQSEKGRRCDACHRLESVSVKLLRCAGCAAYWYCGKPCQKKQWRAHHKKICKHYGQYTHSPTFLDLRPEEQIDAIMLSHLLAEAYPDNDPDTLPENNTAFSVFLDLQKHTPPTPNNPPVCPPPENPALAKQATELYLRFGNNNFIVHSHLYPYAHGIFPLASRTFNHSCVPNAVVKYIIRPSEPVCMQVVALREIQEGEEIVIPYLDPALSYAARRDALQTNYGFICSCALCVHEESTSSVSSVPERSSDECTALDMTLRKFALGDGHEIRSLPSGAEHFKSMPSELRSVWHESFLPALSEKFSSAAHEHRYQEGLFFGLTQLALYVTVYPPNYPQIGMHLLEMAKVAWDAWIVTENDKTSGIARVRVKLREDAFKYLGLASQILGIYGHEGDDDGPLQEIQVLGHFLRMG</sequence>
<accession>M2R5I8</accession>
<feature type="domain" description="MYND-type" evidence="5">
    <location>
        <begin position="52"/>
        <end position="94"/>
    </location>
</feature>
<evidence type="ECO:0000259" key="5">
    <source>
        <dbReference type="PROSITE" id="PS50865"/>
    </source>
</evidence>
<dbReference type="CDD" id="cd20071">
    <property type="entry name" value="SET_SMYD"/>
    <property type="match status" value="1"/>
</dbReference>
<protein>
    <recommendedName>
        <fullName evidence="5">MYND-type domain-containing protein</fullName>
    </recommendedName>
</protein>
<evidence type="ECO:0000256" key="2">
    <source>
        <dbReference type="ARBA" id="ARBA00022771"/>
    </source>
</evidence>
<gene>
    <name evidence="6" type="ORF">CERSUDRAFT_122028</name>
</gene>
<evidence type="ECO:0000256" key="3">
    <source>
        <dbReference type="ARBA" id="ARBA00022833"/>
    </source>
</evidence>
<dbReference type="AlphaFoldDB" id="M2R5I8"/>
<dbReference type="PROSITE" id="PS01360">
    <property type="entry name" value="ZF_MYND_1"/>
    <property type="match status" value="1"/>
</dbReference>
<dbReference type="PANTHER" id="PTHR12197">
    <property type="entry name" value="HISTONE-LYSINE N-METHYLTRANSFERASE SMYD"/>
    <property type="match status" value="1"/>
</dbReference>
<dbReference type="GO" id="GO:0008270">
    <property type="term" value="F:zinc ion binding"/>
    <property type="evidence" value="ECO:0007669"/>
    <property type="project" value="UniProtKB-KW"/>
</dbReference>
<dbReference type="Gene3D" id="1.10.220.160">
    <property type="match status" value="1"/>
</dbReference>
<dbReference type="InterPro" id="IPR046341">
    <property type="entry name" value="SET_dom_sf"/>
</dbReference>
<dbReference type="InterPro" id="IPR001214">
    <property type="entry name" value="SET_dom"/>
</dbReference>
<dbReference type="Proteomes" id="UP000016930">
    <property type="component" value="Unassembled WGS sequence"/>
</dbReference>
<keyword evidence="2 4" id="KW-0863">Zinc-finger</keyword>
<name>M2R5I8_CERS8</name>
<organism evidence="6 7">
    <name type="scientific">Ceriporiopsis subvermispora (strain B)</name>
    <name type="common">White-rot fungus</name>
    <name type="synonym">Gelatoporia subvermispora</name>
    <dbReference type="NCBI Taxonomy" id="914234"/>
    <lineage>
        <taxon>Eukaryota</taxon>
        <taxon>Fungi</taxon>
        <taxon>Dikarya</taxon>
        <taxon>Basidiomycota</taxon>
        <taxon>Agaricomycotina</taxon>
        <taxon>Agaricomycetes</taxon>
        <taxon>Polyporales</taxon>
        <taxon>Gelatoporiaceae</taxon>
        <taxon>Gelatoporia</taxon>
    </lineage>
</organism>
<dbReference type="EMBL" id="KB445793">
    <property type="protein sequence ID" value="EMD39855.1"/>
    <property type="molecule type" value="Genomic_DNA"/>
</dbReference>
<dbReference type="PANTHER" id="PTHR12197:SF251">
    <property type="entry name" value="EG:BACR7C10.4 PROTEIN"/>
    <property type="match status" value="1"/>
</dbReference>